<evidence type="ECO:0000259" key="2">
    <source>
        <dbReference type="Pfam" id="PF13338"/>
    </source>
</evidence>
<organism evidence="3 4">
    <name type="scientific">Pilimelia columellifera subsp. columellifera</name>
    <dbReference type="NCBI Taxonomy" id="706583"/>
    <lineage>
        <taxon>Bacteria</taxon>
        <taxon>Bacillati</taxon>
        <taxon>Actinomycetota</taxon>
        <taxon>Actinomycetes</taxon>
        <taxon>Micromonosporales</taxon>
        <taxon>Micromonosporaceae</taxon>
        <taxon>Pilimelia</taxon>
    </lineage>
</organism>
<feature type="domain" description="AbiEi antitoxin N-terminal" evidence="2">
    <location>
        <begin position="5"/>
        <end position="46"/>
    </location>
</feature>
<dbReference type="Pfam" id="PF13338">
    <property type="entry name" value="AbiEi_4"/>
    <property type="match status" value="1"/>
</dbReference>
<keyword evidence="4" id="KW-1185">Reference proteome</keyword>
<comment type="caution">
    <text evidence="3">The sequence shown here is derived from an EMBL/GenBank/DDBJ whole genome shotgun (WGS) entry which is preliminary data.</text>
</comment>
<protein>
    <submittedName>
        <fullName evidence="3">Type IV toxin-antitoxin system AbiEi family antitoxin domain-containing protein</fullName>
    </submittedName>
</protein>
<reference evidence="3 4" key="1">
    <citation type="journal article" date="2019" name="Int. J. Syst. Evol. Microbiol.">
        <title>The Global Catalogue of Microorganisms (GCM) 10K type strain sequencing project: providing services to taxonomists for standard genome sequencing and annotation.</title>
        <authorList>
            <consortium name="The Broad Institute Genomics Platform"/>
            <consortium name="The Broad Institute Genome Sequencing Center for Infectious Disease"/>
            <person name="Wu L."/>
            <person name="Ma J."/>
        </authorList>
    </citation>
    <scope>NUCLEOTIDE SEQUENCE [LARGE SCALE GENOMIC DNA]</scope>
    <source>
        <strain evidence="3 4">JCM 3367</strain>
    </source>
</reference>
<proteinExistence type="predicted"/>
<dbReference type="RefSeq" id="WP_344167465.1">
    <property type="nucleotide sequence ID" value="NZ_BAAARY010000001.1"/>
</dbReference>
<dbReference type="InterPro" id="IPR011335">
    <property type="entry name" value="Restrct_endonuc-II-like"/>
</dbReference>
<dbReference type="Gene3D" id="3.40.960.10">
    <property type="entry name" value="VSR Endonuclease"/>
    <property type="match status" value="1"/>
</dbReference>
<dbReference type="Pfam" id="PF04480">
    <property type="entry name" value="DUF559"/>
    <property type="match status" value="1"/>
</dbReference>
<evidence type="ECO:0000313" key="4">
    <source>
        <dbReference type="Proteomes" id="UP001499978"/>
    </source>
</evidence>
<dbReference type="Proteomes" id="UP001499978">
    <property type="component" value="Unassembled WGS sequence"/>
</dbReference>
<dbReference type="SUPFAM" id="SSF52980">
    <property type="entry name" value="Restriction endonuclease-like"/>
    <property type="match status" value="1"/>
</dbReference>
<name>A0ABN3N1F0_9ACTN</name>
<dbReference type="InterPro" id="IPR007569">
    <property type="entry name" value="DUF559"/>
</dbReference>
<sequence>MDGQERARRLAATQDRVITRAQCFACGLDRHTVDQLVGSGRWRRIAPRCYLVGADDPSSLARVRAVSLSLGPEAVAVLGTAAELYGLPRPPGSTLVHMSLPPARARRLRHFQGLRLHQLALPADRVGAAFGIPATTPLATLADLLLRCDRDSAVSAVDAALRQKVIGAVDLALLPSMLRGRRGAVAARARLRLADGRAESRLETRVRLRLLDAGLTAPVLQAPIRDDNGRLVARADFAWPQARLVVEADGAACHSGPEAVFADRVRQNRIVNAGWRLLRFTWQDLTPPTQIPTQVHRALSQTLR</sequence>
<dbReference type="InterPro" id="IPR025159">
    <property type="entry name" value="AbiEi_N"/>
</dbReference>
<gene>
    <name evidence="3" type="ORF">GCM10010201_05110</name>
</gene>
<feature type="domain" description="DUF559" evidence="1">
    <location>
        <begin position="235"/>
        <end position="285"/>
    </location>
</feature>
<evidence type="ECO:0000259" key="1">
    <source>
        <dbReference type="Pfam" id="PF04480"/>
    </source>
</evidence>
<dbReference type="EMBL" id="BAAARY010000001">
    <property type="protein sequence ID" value="GAA2512687.1"/>
    <property type="molecule type" value="Genomic_DNA"/>
</dbReference>
<accession>A0ABN3N1F0</accession>
<evidence type="ECO:0000313" key="3">
    <source>
        <dbReference type="EMBL" id="GAA2512687.1"/>
    </source>
</evidence>